<evidence type="ECO:0000313" key="1">
    <source>
        <dbReference type="EMBL" id="GAA6146018.1"/>
    </source>
</evidence>
<dbReference type="Proteomes" id="UP001481413">
    <property type="component" value="Unassembled WGS sequence"/>
</dbReference>
<protein>
    <submittedName>
        <fullName evidence="1">Uncharacterized protein</fullName>
    </submittedName>
</protein>
<keyword evidence="2" id="KW-1185">Reference proteome</keyword>
<evidence type="ECO:0000313" key="2">
    <source>
        <dbReference type="Proteomes" id="UP001481413"/>
    </source>
</evidence>
<proteinExistence type="predicted"/>
<name>A0ABQ0A0U2_9GAMM</name>
<gene>
    <name evidence="1" type="ORF">NBRC116585_21360</name>
</gene>
<dbReference type="RefSeq" id="WP_353295165.1">
    <property type="nucleotide sequence ID" value="NZ_BAABWH010000005.1"/>
</dbReference>
<organism evidence="1 2">
    <name type="scientific">Thalassolituus maritimus</name>
    <dbReference type="NCBI Taxonomy" id="484498"/>
    <lineage>
        <taxon>Bacteria</taxon>
        <taxon>Pseudomonadati</taxon>
        <taxon>Pseudomonadota</taxon>
        <taxon>Gammaproteobacteria</taxon>
        <taxon>Oceanospirillales</taxon>
        <taxon>Oceanospirillaceae</taxon>
        <taxon>Thalassolituus</taxon>
    </lineage>
</organism>
<sequence length="70" mass="8160">MLFFPIQQELDCISEDGEILGKIRFDDAQRKHIFYATNDTSITSSHQEAIRQRLDGLDEGRFQIPMQDDD</sequence>
<comment type="caution">
    <text evidence="1">The sequence shown here is derived from an EMBL/GenBank/DDBJ whole genome shotgun (WGS) entry which is preliminary data.</text>
</comment>
<dbReference type="EMBL" id="BAABWH010000005">
    <property type="protein sequence ID" value="GAA6146018.1"/>
    <property type="molecule type" value="Genomic_DNA"/>
</dbReference>
<accession>A0ABQ0A0U2</accession>
<reference evidence="1 2" key="1">
    <citation type="submission" date="2024-04" db="EMBL/GenBank/DDBJ databases">
        <title>Draft genome sequence of Thalassolituus maritimus NBRC 116585.</title>
        <authorList>
            <person name="Miyakawa T."/>
            <person name="Kusuya Y."/>
            <person name="Miura T."/>
        </authorList>
    </citation>
    <scope>NUCLEOTIDE SEQUENCE [LARGE SCALE GENOMIC DNA]</scope>
    <source>
        <strain evidence="1 2">5NW40-0001</strain>
    </source>
</reference>